<evidence type="ECO:0000313" key="2">
    <source>
        <dbReference type="EMBL" id="KAK9701668.1"/>
    </source>
</evidence>
<keyword evidence="3" id="KW-1185">Reference proteome</keyword>
<dbReference type="Proteomes" id="UP001458880">
    <property type="component" value="Unassembled WGS sequence"/>
</dbReference>
<feature type="compositionally biased region" description="Basic and acidic residues" evidence="1">
    <location>
        <begin position="124"/>
        <end position="136"/>
    </location>
</feature>
<evidence type="ECO:0000313" key="3">
    <source>
        <dbReference type="Proteomes" id="UP001458880"/>
    </source>
</evidence>
<sequence>MPQELLWKSLILNLQTHQQSELHLSFVSFPAKIYYHPSTSKVHSLAITTCRANFARTTVNSQPFSQTSLCSKTVSSKKPKLTKYKALATISPIPCSLSQSKVKGNISAANVISPEYIASKRKKNQETLEKKEKKEQNNQVATSKVQKGKLPRGRKSKRLKHDSPPSDEDSTKMELLSDTVSESRDEACVECLEIYALTTSQSDWIKCISYGKCLYESSTFYQDTCYDCGRKETCQKNSKK</sequence>
<feature type="region of interest" description="Disordered" evidence="1">
    <location>
        <begin position="122"/>
        <end position="176"/>
    </location>
</feature>
<feature type="compositionally biased region" description="Basic residues" evidence="1">
    <location>
        <begin position="146"/>
        <end position="160"/>
    </location>
</feature>
<reference evidence="2 3" key="1">
    <citation type="journal article" date="2024" name="BMC Genomics">
        <title>De novo assembly and annotation of Popillia japonica's genome with initial clues to its potential as an invasive pest.</title>
        <authorList>
            <person name="Cucini C."/>
            <person name="Boschi S."/>
            <person name="Funari R."/>
            <person name="Cardaioli E."/>
            <person name="Iannotti N."/>
            <person name="Marturano G."/>
            <person name="Paoli F."/>
            <person name="Bruttini M."/>
            <person name="Carapelli A."/>
            <person name="Frati F."/>
            <person name="Nardi F."/>
        </authorList>
    </citation>
    <scope>NUCLEOTIDE SEQUENCE [LARGE SCALE GENOMIC DNA]</scope>
    <source>
        <strain evidence="2">DMR45628</strain>
    </source>
</reference>
<evidence type="ECO:0000256" key="1">
    <source>
        <dbReference type="SAM" id="MobiDB-lite"/>
    </source>
</evidence>
<proteinExistence type="predicted"/>
<accession>A0AAW1JED8</accession>
<protein>
    <submittedName>
        <fullName evidence="2">Uncharacterized protein</fullName>
    </submittedName>
</protein>
<gene>
    <name evidence="2" type="ORF">QE152_g30437</name>
</gene>
<comment type="caution">
    <text evidence="2">The sequence shown here is derived from an EMBL/GenBank/DDBJ whole genome shotgun (WGS) entry which is preliminary data.</text>
</comment>
<name>A0AAW1JED8_POPJA</name>
<feature type="compositionally biased region" description="Basic and acidic residues" evidence="1">
    <location>
        <begin position="161"/>
        <end position="172"/>
    </location>
</feature>
<organism evidence="2 3">
    <name type="scientific">Popillia japonica</name>
    <name type="common">Japanese beetle</name>
    <dbReference type="NCBI Taxonomy" id="7064"/>
    <lineage>
        <taxon>Eukaryota</taxon>
        <taxon>Metazoa</taxon>
        <taxon>Ecdysozoa</taxon>
        <taxon>Arthropoda</taxon>
        <taxon>Hexapoda</taxon>
        <taxon>Insecta</taxon>
        <taxon>Pterygota</taxon>
        <taxon>Neoptera</taxon>
        <taxon>Endopterygota</taxon>
        <taxon>Coleoptera</taxon>
        <taxon>Polyphaga</taxon>
        <taxon>Scarabaeiformia</taxon>
        <taxon>Scarabaeidae</taxon>
        <taxon>Rutelinae</taxon>
        <taxon>Popillia</taxon>
    </lineage>
</organism>
<dbReference type="AlphaFoldDB" id="A0AAW1JED8"/>
<dbReference type="EMBL" id="JASPKY010000410">
    <property type="protein sequence ID" value="KAK9701668.1"/>
    <property type="molecule type" value="Genomic_DNA"/>
</dbReference>